<accession>A0A7J6P8R0</accession>
<evidence type="ECO:0000256" key="1">
    <source>
        <dbReference type="SAM" id="SignalP"/>
    </source>
</evidence>
<keyword evidence="1" id="KW-0732">Signal</keyword>
<protein>
    <recommendedName>
        <fullName evidence="4">Secreted protein</fullName>
    </recommendedName>
</protein>
<proteinExistence type="predicted"/>
<evidence type="ECO:0000313" key="2">
    <source>
        <dbReference type="EMBL" id="KAF4692495.1"/>
    </source>
</evidence>
<dbReference type="Proteomes" id="UP000541610">
    <property type="component" value="Unassembled WGS sequence"/>
</dbReference>
<comment type="caution">
    <text evidence="2">The sequence shown here is derived from an EMBL/GenBank/DDBJ whole genome shotgun (WGS) entry which is preliminary data.</text>
</comment>
<dbReference type="AlphaFoldDB" id="A0A7J6P8R0"/>
<dbReference type="OrthoDB" id="10403081at2759"/>
<evidence type="ECO:0000313" key="3">
    <source>
        <dbReference type="Proteomes" id="UP000541610"/>
    </source>
</evidence>
<organism evidence="2 3">
    <name type="scientific">Perkinsus olseni</name>
    <name type="common">Perkinsus atlanticus</name>
    <dbReference type="NCBI Taxonomy" id="32597"/>
    <lineage>
        <taxon>Eukaryota</taxon>
        <taxon>Sar</taxon>
        <taxon>Alveolata</taxon>
        <taxon>Perkinsozoa</taxon>
        <taxon>Perkinsea</taxon>
        <taxon>Perkinsida</taxon>
        <taxon>Perkinsidae</taxon>
        <taxon>Perkinsus</taxon>
    </lineage>
</organism>
<dbReference type="EMBL" id="JABANP010000059">
    <property type="protein sequence ID" value="KAF4692495.1"/>
    <property type="molecule type" value="Genomic_DNA"/>
</dbReference>
<sequence>MFRLIVLAAVLVENVIVRAANPNKSPLEAVLVFAMRLVGQQEAGKITGAVCAPKRSYFSCPGTKTDMTRPAFVKGHCFASCKWTSMWCPSTSKCVVYGGEKVCFYPQ</sequence>
<feature type="signal peptide" evidence="1">
    <location>
        <begin position="1"/>
        <end position="19"/>
    </location>
</feature>
<name>A0A7J6P8R0_PEROL</name>
<feature type="chain" id="PRO_5029825695" description="Secreted protein" evidence="1">
    <location>
        <begin position="20"/>
        <end position="107"/>
    </location>
</feature>
<evidence type="ECO:0008006" key="4">
    <source>
        <dbReference type="Google" id="ProtNLM"/>
    </source>
</evidence>
<gene>
    <name evidence="2" type="ORF">FOZ60_013164</name>
</gene>
<reference evidence="2 3" key="1">
    <citation type="submission" date="2020-04" db="EMBL/GenBank/DDBJ databases">
        <title>Perkinsus olseni comparative genomics.</title>
        <authorList>
            <person name="Bogema D.R."/>
        </authorList>
    </citation>
    <scope>NUCLEOTIDE SEQUENCE [LARGE SCALE GENOMIC DNA]</scope>
    <source>
        <strain evidence="2">00978-12</strain>
    </source>
</reference>